<dbReference type="EMBL" id="AP014609">
    <property type="protein sequence ID" value="BAR91904.1"/>
    <property type="molecule type" value="Genomic_DNA"/>
</dbReference>
<evidence type="ECO:0000256" key="11">
    <source>
        <dbReference type="SAM" id="Phobius"/>
    </source>
</evidence>
<keyword evidence="11" id="KW-0812">Transmembrane</keyword>
<keyword evidence="7" id="KW-0520">NAD</keyword>
<keyword evidence="11" id="KW-1133">Transmembrane helix</keyword>
<accession>A0ABM7EY47</accession>
<dbReference type="Gene3D" id="3.40.50.1970">
    <property type="match status" value="1"/>
</dbReference>
<dbReference type="EC" id="4.2.3.4" evidence="10"/>
<keyword evidence="9" id="KW-0170">Cobalt</keyword>
<dbReference type="Proteomes" id="UP000217805">
    <property type="component" value="Chromosome"/>
</dbReference>
<gene>
    <name evidence="14" type="primary">aroB</name>
    <name evidence="14" type="ORF">BPAY_152</name>
</gene>
<keyword evidence="6" id="KW-0862">Zinc</keyword>
<dbReference type="InterPro" id="IPR050071">
    <property type="entry name" value="Dehydroquinate_synthase"/>
</dbReference>
<evidence type="ECO:0000256" key="3">
    <source>
        <dbReference type="ARBA" id="ARBA00003485"/>
    </source>
</evidence>
<comment type="cofactor">
    <cofactor evidence="1">
        <name>NAD(+)</name>
        <dbReference type="ChEBI" id="CHEBI:57540"/>
    </cofactor>
</comment>
<name>A0ABM7EY47_9FLAO</name>
<dbReference type="Gene3D" id="1.20.1090.10">
    <property type="entry name" value="Dehydroquinate synthase-like - alpha domain"/>
    <property type="match status" value="1"/>
</dbReference>
<reference evidence="14 15" key="1">
    <citation type="journal article" date="2015" name="Microbes Environ.">
        <title>An Efficient Strategy Developed for Next-Generation Sequencing of Endosymbiont Genomes Performed Using Crude DNA Isolated from Host Tissues: A Case Study of Blattabacterium cuenoti Inhabiting the Fat Bodies of Cockroaches.</title>
        <authorList>
            <person name="Kinjo Y."/>
            <person name="Saitoh S."/>
            <person name="Tokuda G."/>
        </authorList>
    </citation>
    <scope>NUCLEOTIDE SEQUENCE [LARGE SCALE GENOMIC DNA]</scope>
    <source>
        <strain evidence="14 15">BPAY</strain>
    </source>
</reference>
<feature type="domain" description="3-dehydroquinate synthase N-terminal" evidence="12">
    <location>
        <begin position="70"/>
        <end position="181"/>
    </location>
</feature>
<evidence type="ECO:0000313" key="15">
    <source>
        <dbReference type="Proteomes" id="UP000217805"/>
    </source>
</evidence>
<keyword evidence="8" id="KW-0456">Lyase</keyword>
<dbReference type="InterPro" id="IPR030963">
    <property type="entry name" value="DHQ_synth_fam"/>
</dbReference>
<keyword evidence="5" id="KW-0547">Nucleotide-binding</keyword>
<evidence type="ECO:0000313" key="14">
    <source>
        <dbReference type="EMBL" id="BAR91904.1"/>
    </source>
</evidence>
<dbReference type="PIRSF" id="PIRSF001455">
    <property type="entry name" value="DHQ_synth"/>
    <property type="match status" value="1"/>
</dbReference>
<dbReference type="PANTHER" id="PTHR43622:SF1">
    <property type="entry name" value="3-DEHYDROQUINATE SYNTHASE"/>
    <property type="match status" value="1"/>
</dbReference>
<evidence type="ECO:0000259" key="13">
    <source>
        <dbReference type="Pfam" id="PF24621"/>
    </source>
</evidence>
<dbReference type="SUPFAM" id="SSF56796">
    <property type="entry name" value="Dehydroquinate synthase-like"/>
    <property type="match status" value="1"/>
</dbReference>
<dbReference type="Pfam" id="PF01761">
    <property type="entry name" value="DHQ_synthase"/>
    <property type="match status" value="1"/>
</dbReference>
<dbReference type="NCBIfam" id="TIGR01357">
    <property type="entry name" value="aroB"/>
    <property type="match status" value="1"/>
</dbReference>
<dbReference type="CDD" id="cd08195">
    <property type="entry name" value="DHQS"/>
    <property type="match status" value="1"/>
</dbReference>
<evidence type="ECO:0000256" key="6">
    <source>
        <dbReference type="ARBA" id="ARBA00022833"/>
    </source>
</evidence>
<sequence>MLNEAKFMKMKKRERLIYFNEEAYDILKNYLLHQVDSIRNIFILVDEKTYRHCLPILFHYIDFLEKSNIIEIKSGEKEKNIYTCIQICKHLEKFKATRKSLILNLGGGVITDIGGFVATIFKRGIRFVNIPTTLLGMVDASIGYKTGVNLDSIKNEIGSFSVPEFLIIDTHFLKTLPNSEIFSGMAEMFKHGLIADKSFWKQMNQIQKNIIHKHEWGQLIHKSILIKQKIVDQDPKEKGLRKILNFGHTIGHALESYFMNINKKILHGIAITMGMIYESWISCKINGLSISDYKEIKSTLSALYPIQNKISDFEIQKLFLIMEHDKKNEKNQIQFSLLKEIGKCSYNCQVPYSLIKESFLI</sequence>
<comment type="function">
    <text evidence="3">Catalyzes the conversion of 3-deoxy-D-arabino-heptulosonate 7-phosphate (DAHP) to dehydroquinate (DHQ).</text>
</comment>
<dbReference type="InterPro" id="IPR056179">
    <property type="entry name" value="DHQS_C"/>
</dbReference>
<organism evidence="14 15">
    <name type="scientific">Blattabacterium cuenoti BPAY</name>
    <dbReference type="NCBI Taxonomy" id="1457031"/>
    <lineage>
        <taxon>Bacteria</taxon>
        <taxon>Pseudomonadati</taxon>
        <taxon>Bacteroidota</taxon>
        <taxon>Flavobacteriia</taxon>
        <taxon>Flavobacteriales</taxon>
        <taxon>Blattabacteriaceae</taxon>
        <taxon>Blattabacterium</taxon>
    </lineage>
</organism>
<evidence type="ECO:0000256" key="9">
    <source>
        <dbReference type="ARBA" id="ARBA00023285"/>
    </source>
</evidence>
<evidence type="ECO:0000256" key="7">
    <source>
        <dbReference type="ARBA" id="ARBA00023027"/>
    </source>
</evidence>
<evidence type="ECO:0000256" key="5">
    <source>
        <dbReference type="ARBA" id="ARBA00022741"/>
    </source>
</evidence>
<dbReference type="Pfam" id="PF24621">
    <property type="entry name" value="DHQS_C"/>
    <property type="match status" value="1"/>
</dbReference>
<dbReference type="InterPro" id="IPR016037">
    <property type="entry name" value="DHQ_synth_AroB"/>
</dbReference>
<proteinExistence type="predicted"/>
<evidence type="ECO:0000256" key="4">
    <source>
        <dbReference type="ARBA" id="ARBA00022723"/>
    </source>
</evidence>
<keyword evidence="11" id="KW-0472">Membrane</keyword>
<evidence type="ECO:0000256" key="8">
    <source>
        <dbReference type="ARBA" id="ARBA00023239"/>
    </source>
</evidence>
<keyword evidence="4" id="KW-0479">Metal-binding</keyword>
<feature type="transmembrane region" description="Helical" evidence="11">
    <location>
        <begin position="101"/>
        <end position="121"/>
    </location>
</feature>
<keyword evidence="15" id="KW-1185">Reference proteome</keyword>
<comment type="cofactor">
    <cofactor evidence="2">
        <name>Co(2+)</name>
        <dbReference type="ChEBI" id="CHEBI:48828"/>
    </cofactor>
</comment>
<evidence type="ECO:0000259" key="12">
    <source>
        <dbReference type="Pfam" id="PF01761"/>
    </source>
</evidence>
<feature type="domain" description="3-dehydroquinate synthase C-terminal" evidence="13">
    <location>
        <begin position="184"/>
        <end position="328"/>
    </location>
</feature>
<evidence type="ECO:0000256" key="2">
    <source>
        <dbReference type="ARBA" id="ARBA00001941"/>
    </source>
</evidence>
<evidence type="ECO:0000256" key="10">
    <source>
        <dbReference type="NCBIfam" id="TIGR01357"/>
    </source>
</evidence>
<dbReference type="PANTHER" id="PTHR43622">
    <property type="entry name" value="3-DEHYDROQUINATE SYNTHASE"/>
    <property type="match status" value="1"/>
</dbReference>
<dbReference type="InterPro" id="IPR030960">
    <property type="entry name" value="DHQS/DOIS_N"/>
</dbReference>
<evidence type="ECO:0000256" key="1">
    <source>
        <dbReference type="ARBA" id="ARBA00001911"/>
    </source>
</evidence>
<protein>
    <recommendedName>
        <fullName evidence="10">3-dehydroquinate synthase</fullName>
        <ecNumber evidence="10">4.2.3.4</ecNumber>
    </recommendedName>
</protein>